<feature type="transmembrane region" description="Helical" evidence="1">
    <location>
        <begin position="39"/>
        <end position="59"/>
    </location>
</feature>
<keyword evidence="3" id="KW-1185">Reference proteome</keyword>
<keyword evidence="1" id="KW-0472">Membrane</keyword>
<accession>A0A1R1PZ62</accession>
<dbReference type="Proteomes" id="UP000188320">
    <property type="component" value="Unassembled WGS sequence"/>
</dbReference>
<proteinExistence type="predicted"/>
<dbReference type="EMBL" id="LSSK01000009">
    <property type="protein sequence ID" value="OMH86252.1"/>
    <property type="molecule type" value="Genomic_DNA"/>
</dbReference>
<evidence type="ECO:0000313" key="2">
    <source>
        <dbReference type="EMBL" id="OMH86252.1"/>
    </source>
</evidence>
<evidence type="ECO:0000313" key="3">
    <source>
        <dbReference type="Proteomes" id="UP000188320"/>
    </source>
</evidence>
<evidence type="ECO:0000256" key="1">
    <source>
        <dbReference type="SAM" id="Phobius"/>
    </source>
</evidence>
<keyword evidence="1" id="KW-0812">Transmembrane</keyword>
<organism evidence="2 3">
    <name type="scientific">Zancudomyces culisetae</name>
    <name type="common">Gut fungus</name>
    <name type="synonym">Smittium culisetae</name>
    <dbReference type="NCBI Taxonomy" id="1213189"/>
    <lineage>
        <taxon>Eukaryota</taxon>
        <taxon>Fungi</taxon>
        <taxon>Fungi incertae sedis</taxon>
        <taxon>Zoopagomycota</taxon>
        <taxon>Kickxellomycotina</taxon>
        <taxon>Harpellomycetes</taxon>
        <taxon>Harpellales</taxon>
        <taxon>Legeriomycetaceae</taxon>
        <taxon>Zancudomyces</taxon>
    </lineage>
</organism>
<keyword evidence="1" id="KW-1133">Transmembrane helix</keyword>
<name>A0A1R1PZ62_ZANCU</name>
<comment type="caution">
    <text evidence="2">The sequence shown here is derived from an EMBL/GenBank/DDBJ whole genome shotgun (WGS) entry which is preliminary data.</text>
</comment>
<gene>
    <name evidence="2" type="ORF">AX774_g143</name>
</gene>
<reference evidence="3" key="1">
    <citation type="submission" date="2017-01" db="EMBL/GenBank/DDBJ databases">
        <authorList>
            <person name="Wang Y."/>
            <person name="White M."/>
            <person name="Kvist S."/>
            <person name="Moncalvo J.-M."/>
        </authorList>
    </citation>
    <scope>NUCLEOTIDE SEQUENCE [LARGE SCALE GENOMIC DNA]</scope>
    <source>
        <strain evidence="3">COL-18-3</strain>
    </source>
</reference>
<dbReference type="OrthoDB" id="5543693at2759"/>
<dbReference type="AlphaFoldDB" id="A0A1R1PZ62"/>
<feature type="transmembrane region" description="Helical" evidence="1">
    <location>
        <begin position="71"/>
        <end position="96"/>
    </location>
</feature>
<protein>
    <submittedName>
        <fullName evidence="2">Uncharacterized protein</fullName>
    </submittedName>
</protein>
<sequence>MSRIQNLVYPFGPNAPFTNSDVEIMRSLRIRETKKKYRLMLFIMFILEVSIIIVGLYTFTSARRKGGYSGYNFGAFVLAYFVLTVGVLVATYVIVVTYKRTLNIIKDPNTNPEIILSGNLNGAEKKLKRANRNSYFQDECFDKTFFTPGQKRPTFSSGFDDKGESGSIFDSKTQYPDSAHLKDKYAAIELDSFSKLQEPPRAYQEINKESIKTSY</sequence>